<evidence type="ECO:0000313" key="1">
    <source>
        <dbReference type="EMBL" id="MFC4354682.1"/>
    </source>
</evidence>
<comment type="caution">
    <text evidence="1">The sequence shown here is derived from an EMBL/GenBank/DDBJ whole genome shotgun (WGS) entry which is preliminary data.</text>
</comment>
<protein>
    <submittedName>
        <fullName evidence="1">DUF1033 family protein</fullName>
    </submittedName>
</protein>
<sequence>MYHVIYMKADYEPWYQFDGWQTKILDRWTFEEEDKAQDFLLHKVSEFRAHYQYSKEKNGAYAFWDVQEVCYCEDCEDNLQLYHGLLLIKEFAE</sequence>
<evidence type="ECO:0000313" key="2">
    <source>
        <dbReference type="Proteomes" id="UP001595733"/>
    </source>
</evidence>
<organism evidence="1 2">
    <name type="scientific">Chryseomicrobium palamuruense</name>
    <dbReference type="NCBI Taxonomy" id="682973"/>
    <lineage>
        <taxon>Bacteria</taxon>
        <taxon>Bacillati</taxon>
        <taxon>Bacillota</taxon>
        <taxon>Bacilli</taxon>
        <taxon>Bacillales</taxon>
        <taxon>Caryophanaceae</taxon>
        <taxon>Chryseomicrobium</taxon>
    </lineage>
</organism>
<keyword evidence="2" id="KW-1185">Reference proteome</keyword>
<dbReference type="RefSeq" id="WP_378140951.1">
    <property type="nucleotide sequence ID" value="NZ_JBHSEF010000011.1"/>
</dbReference>
<dbReference type="InterPro" id="IPR010434">
    <property type="entry name" value="DUF1033"/>
</dbReference>
<dbReference type="Proteomes" id="UP001595733">
    <property type="component" value="Unassembled WGS sequence"/>
</dbReference>
<name>A0ABV8UTN0_9BACL</name>
<dbReference type="EMBL" id="JBHSEF010000011">
    <property type="protein sequence ID" value="MFC4354682.1"/>
    <property type="molecule type" value="Genomic_DNA"/>
</dbReference>
<gene>
    <name evidence="1" type="ORF">ACFO0S_06245</name>
</gene>
<reference evidence="2" key="1">
    <citation type="journal article" date="2019" name="Int. J. Syst. Evol. Microbiol.">
        <title>The Global Catalogue of Microorganisms (GCM) 10K type strain sequencing project: providing services to taxonomists for standard genome sequencing and annotation.</title>
        <authorList>
            <consortium name="The Broad Institute Genomics Platform"/>
            <consortium name="The Broad Institute Genome Sequencing Center for Infectious Disease"/>
            <person name="Wu L."/>
            <person name="Ma J."/>
        </authorList>
    </citation>
    <scope>NUCLEOTIDE SEQUENCE [LARGE SCALE GENOMIC DNA]</scope>
    <source>
        <strain evidence="2">CCUG 50353</strain>
    </source>
</reference>
<accession>A0ABV8UTN0</accession>
<proteinExistence type="predicted"/>
<dbReference type="Pfam" id="PF06279">
    <property type="entry name" value="DUF1033"/>
    <property type="match status" value="1"/>
</dbReference>